<evidence type="ECO:0000256" key="2">
    <source>
        <dbReference type="SAM" id="MobiDB-lite"/>
    </source>
</evidence>
<organism evidence="4 5">
    <name type="scientific">Paracraurococcus lichenis</name>
    <dbReference type="NCBI Taxonomy" id="3064888"/>
    <lineage>
        <taxon>Bacteria</taxon>
        <taxon>Pseudomonadati</taxon>
        <taxon>Pseudomonadota</taxon>
        <taxon>Alphaproteobacteria</taxon>
        <taxon>Acetobacterales</taxon>
        <taxon>Roseomonadaceae</taxon>
        <taxon>Paracraurococcus</taxon>
    </lineage>
</organism>
<comment type="similarity">
    <text evidence="1">Belongs to the UPF0337 (CsbD) family.</text>
</comment>
<feature type="domain" description="CsbD-like" evidence="3">
    <location>
        <begin position="4"/>
        <end position="53"/>
    </location>
</feature>
<dbReference type="RefSeq" id="WP_305109420.1">
    <property type="nucleotide sequence ID" value="NZ_JAUTWS010000381.1"/>
</dbReference>
<dbReference type="Gene3D" id="1.10.1470.10">
    <property type="entry name" value="YjbJ"/>
    <property type="match status" value="1"/>
</dbReference>
<dbReference type="InterPro" id="IPR008462">
    <property type="entry name" value="CsbD"/>
</dbReference>
<proteinExistence type="inferred from homology"/>
<evidence type="ECO:0000259" key="3">
    <source>
        <dbReference type="Pfam" id="PF05532"/>
    </source>
</evidence>
<name>A0ABT9EEF8_9PROT</name>
<reference evidence="4 5" key="1">
    <citation type="submission" date="2023-08" db="EMBL/GenBank/DDBJ databases">
        <title>The draft genome sequence of Paracraurococcus sp. LOR1-02.</title>
        <authorList>
            <person name="Kingkaew E."/>
            <person name="Tanasupawat S."/>
        </authorList>
    </citation>
    <scope>NUCLEOTIDE SEQUENCE [LARGE SCALE GENOMIC DNA]</scope>
    <source>
        <strain evidence="4 5">LOR1-02</strain>
    </source>
</reference>
<keyword evidence="5" id="KW-1185">Reference proteome</keyword>
<comment type="caution">
    <text evidence="4">The sequence shown here is derived from an EMBL/GenBank/DDBJ whole genome shotgun (WGS) entry which is preliminary data.</text>
</comment>
<evidence type="ECO:0000256" key="1">
    <source>
        <dbReference type="ARBA" id="ARBA00009129"/>
    </source>
</evidence>
<feature type="non-terminal residue" evidence="4">
    <location>
        <position position="86"/>
    </location>
</feature>
<dbReference type="EMBL" id="JAUTWS010000381">
    <property type="protein sequence ID" value="MDO9714598.1"/>
    <property type="molecule type" value="Genomic_DNA"/>
</dbReference>
<evidence type="ECO:0000313" key="4">
    <source>
        <dbReference type="EMBL" id="MDO9714598.1"/>
    </source>
</evidence>
<evidence type="ECO:0000313" key="5">
    <source>
        <dbReference type="Proteomes" id="UP001243009"/>
    </source>
</evidence>
<protein>
    <submittedName>
        <fullName evidence="4">CsbD family protein</fullName>
    </submittedName>
</protein>
<dbReference type="Proteomes" id="UP001243009">
    <property type="component" value="Unassembled WGS sequence"/>
</dbReference>
<gene>
    <name evidence="4" type="ORF">Q7A36_40360</name>
</gene>
<dbReference type="InterPro" id="IPR036629">
    <property type="entry name" value="YjbJ_sf"/>
</dbReference>
<feature type="compositionally biased region" description="Basic and acidic residues" evidence="2">
    <location>
        <begin position="51"/>
        <end position="62"/>
    </location>
</feature>
<dbReference type="SUPFAM" id="SSF69047">
    <property type="entry name" value="Hypothetical protein YjbJ"/>
    <property type="match status" value="1"/>
</dbReference>
<sequence length="86" mass="9239">MDSDRIIGVAQQMRGSVEAEAGRLIGDTKLQVEGRAEQAAGTLRNTAGSIRDADHEVADDPQAEVERLRAEVERISAEPATPRLDA</sequence>
<feature type="region of interest" description="Disordered" evidence="2">
    <location>
        <begin position="42"/>
        <end position="62"/>
    </location>
</feature>
<accession>A0ABT9EEF8</accession>
<dbReference type="Pfam" id="PF05532">
    <property type="entry name" value="CsbD"/>
    <property type="match status" value="1"/>
</dbReference>